<name>A0AAV4XTD3_CAEEX</name>
<evidence type="ECO:0000313" key="2">
    <source>
        <dbReference type="Proteomes" id="UP001054945"/>
    </source>
</evidence>
<dbReference type="Proteomes" id="UP001054945">
    <property type="component" value="Unassembled WGS sequence"/>
</dbReference>
<accession>A0AAV4XTD3</accession>
<dbReference type="EMBL" id="BPLR01018239">
    <property type="protein sequence ID" value="GIY97982.1"/>
    <property type="molecule type" value="Genomic_DNA"/>
</dbReference>
<comment type="caution">
    <text evidence="1">The sequence shown here is derived from an EMBL/GenBank/DDBJ whole genome shotgun (WGS) entry which is preliminary data.</text>
</comment>
<dbReference type="AlphaFoldDB" id="A0AAV4XTD3"/>
<gene>
    <name evidence="1" type="ORF">CEXT_95351</name>
</gene>
<protein>
    <submittedName>
        <fullName evidence="1">Uncharacterized protein</fullName>
    </submittedName>
</protein>
<reference evidence="1 2" key="1">
    <citation type="submission" date="2021-06" db="EMBL/GenBank/DDBJ databases">
        <title>Caerostris extrusa draft genome.</title>
        <authorList>
            <person name="Kono N."/>
            <person name="Arakawa K."/>
        </authorList>
    </citation>
    <scope>NUCLEOTIDE SEQUENCE [LARGE SCALE GENOMIC DNA]</scope>
</reference>
<sequence>MLARMGGNVIRSPVSQITYWGCIWFLHGADCIVGFVTDADSFIAQKGFISPSILLIDFRGKWALRGNACRATGSDVLLQGRKMGATMGRS</sequence>
<organism evidence="1 2">
    <name type="scientific">Caerostris extrusa</name>
    <name type="common">Bark spider</name>
    <name type="synonym">Caerostris bankana</name>
    <dbReference type="NCBI Taxonomy" id="172846"/>
    <lineage>
        <taxon>Eukaryota</taxon>
        <taxon>Metazoa</taxon>
        <taxon>Ecdysozoa</taxon>
        <taxon>Arthropoda</taxon>
        <taxon>Chelicerata</taxon>
        <taxon>Arachnida</taxon>
        <taxon>Araneae</taxon>
        <taxon>Araneomorphae</taxon>
        <taxon>Entelegynae</taxon>
        <taxon>Araneoidea</taxon>
        <taxon>Araneidae</taxon>
        <taxon>Caerostris</taxon>
    </lineage>
</organism>
<keyword evidence="2" id="KW-1185">Reference proteome</keyword>
<proteinExistence type="predicted"/>
<evidence type="ECO:0000313" key="1">
    <source>
        <dbReference type="EMBL" id="GIY97982.1"/>
    </source>
</evidence>